<dbReference type="EMBL" id="AP017378">
    <property type="protein sequence ID" value="BBD07344.1"/>
    <property type="molecule type" value="Genomic_DNA"/>
</dbReference>
<keyword evidence="2" id="KW-0813">Transport</keyword>
<keyword evidence="4" id="KW-0029">Amino-acid transport</keyword>
<sequence>MFKRLLSTILIVIILGLSVACDRTGIEADGPAQTPPGVTDSEILIGSSLALSGHASYLGKQTMLGAMSYLKYINEQGGVHGRAIRVIPYDDKYDPPLCVSNTQKLIIEDKVFSLFSYVGTPTTVKIIPLVDQAKIPLVGMFTGANALREPFQPYIINVRASYYQETAEAVRRFVEDLGFRRIAVFYQYDAYGFDGLKGTEIALKRYGLTPVARGSYTRGTSDIEEGLSRIVSSQAEAVVMIGTYEPCARFILRAHEQGFTPLFHNVSFVGAEELARLLGAEGENVFVTQVVPPPESPESRTLLWGAGEYIDLLRRYYPDERPNSVGLEGYINAKVMVEGLMRAGPDLTREGFIRALESIQDYSLGIANTLSFSAKDHQGFDRVYFTRFTDGKFVLITDWNDVKSNILGDEAAQ</sequence>
<dbReference type="Gene3D" id="3.40.50.2300">
    <property type="match status" value="2"/>
</dbReference>
<dbReference type="InterPro" id="IPR028082">
    <property type="entry name" value="Peripla_BP_I"/>
</dbReference>
<dbReference type="PRINTS" id="PR00337">
    <property type="entry name" value="LEUILEVALBP"/>
</dbReference>
<dbReference type="Proteomes" id="UP000269883">
    <property type="component" value="Chromosome"/>
</dbReference>
<comment type="similarity">
    <text evidence="1">Belongs to the leucine-binding protein family.</text>
</comment>
<evidence type="ECO:0000256" key="3">
    <source>
        <dbReference type="ARBA" id="ARBA00022729"/>
    </source>
</evidence>
<keyword evidence="6" id="KW-0675">Receptor</keyword>
<dbReference type="InterPro" id="IPR028081">
    <property type="entry name" value="Leu-bd"/>
</dbReference>
<evidence type="ECO:0000256" key="2">
    <source>
        <dbReference type="ARBA" id="ARBA00022448"/>
    </source>
</evidence>
<evidence type="ECO:0000313" key="6">
    <source>
        <dbReference type="EMBL" id="BBD07344.1"/>
    </source>
</evidence>
<keyword evidence="7" id="KW-1185">Reference proteome</keyword>
<dbReference type="PANTHER" id="PTHR47235:SF1">
    <property type="entry name" value="BLR6548 PROTEIN"/>
    <property type="match status" value="1"/>
</dbReference>
<evidence type="ECO:0000256" key="4">
    <source>
        <dbReference type="ARBA" id="ARBA00022970"/>
    </source>
</evidence>
<feature type="domain" description="Leucine-binding protein" evidence="5">
    <location>
        <begin position="43"/>
        <end position="391"/>
    </location>
</feature>
<dbReference type="CDD" id="cd19978">
    <property type="entry name" value="PBP1_ABC_ligand_binding-like"/>
    <property type="match status" value="1"/>
</dbReference>
<evidence type="ECO:0000259" key="5">
    <source>
        <dbReference type="Pfam" id="PF13458"/>
    </source>
</evidence>
<keyword evidence="3" id="KW-0732">Signal</keyword>
<evidence type="ECO:0000256" key="1">
    <source>
        <dbReference type="ARBA" id="ARBA00010062"/>
    </source>
</evidence>
<dbReference type="SUPFAM" id="SSF53822">
    <property type="entry name" value="Periplasmic binding protein-like I"/>
    <property type="match status" value="1"/>
</dbReference>
<organism evidence="6 7">
    <name type="scientific">Desulfovibrio ferrophilus</name>
    <dbReference type="NCBI Taxonomy" id="241368"/>
    <lineage>
        <taxon>Bacteria</taxon>
        <taxon>Pseudomonadati</taxon>
        <taxon>Thermodesulfobacteriota</taxon>
        <taxon>Desulfovibrionia</taxon>
        <taxon>Desulfovibrionales</taxon>
        <taxon>Desulfovibrionaceae</taxon>
        <taxon>Desulfovibrio</taxon>
    </lineage>
</organism>
<accession>A0A2Z6AVS8</accession>
<dbReference type="PANTHER" id="PTHR47235">
    <property type="entry name" value="BLR6548 PROTEIN"/>
    <property type="match status" value="1"/>
</dbReference>
<protein>
    <submittedName>
        <fullName evidence="6">Extracellular ligand-binding receptor</fullName>
    </submittedName>
</protein>
<dbReference type="GO" id="GO:0006865">
    <property type="term" value="P:amino acid transport"/>
    <property type="evidence" value="ECO:0007669"/>
    <property type="project" value="UniProtKB-KW"/>
</dbReference>
<reference evidence="6 7" key="1">
    <citation type="journal article" date="2018" name="Sci. Adv.">
        <title>Multi-heme cytochromes provide a pathway for survival in energy-limited environments.</title>
        <authorList>
            <person name="Deng X."/>
            <person name="Dohmae N."/>
            <person name="Nealson K.H."/>
            <person name="Hashimoto K."/>
            <person name="Okamoto A."/>
        </authorList>
    </citation>
    <scope>NUCLEOTIDE SEQUENCE [LARGE SCALE GENOMIC DNA]</scope>
    <source>
        <strain evidence="6 7">IS5</strain>
    </source>
</reference>
<evidence type="ECO:0000313" key="7">
    <source>
        <dbReference type="Proteomes" id="UP000269883"/>
    </source>
</evidence>
<dbReference type="AlphaFoldDB" id="A0A2Z6AVS8"/>
<name>A0A2Z6AVS8_9BACT</name>
<gene>
    <name evidence="6" type="ORF">DFE_0618</name>
</gene>
<dbReference type="KEGG" id="dfl:DFE_0618"/>
<dbReference type="InterPro" id="IPR000709">
    <property type="entry name" value="Leu_Ile_Val-bd"/>
</dbReference>
<dbReference type="PROSITE" id="PS51257">
    <property type="entry name" value="PROKAR_LIPOPROTEIN"/>
    <property type="match status" value="1"/>
</dbReference>
<dbReference type="Pfam" id="PF13458">
    <property type="entry name" value="Peripla_BP_6"/>
    <property type="match status" value="1"/>
</dbReference>
<dbReference type="RefSeq" id="WP_232034860.1">
    <property type="nucleotide sequence ID" value="NZ_AP017378.1"/>
</dbReference>
<proteinExistence type="inferred from homology"/>